<dbReference type="Proteomes" id="UP000799754">
    <property type="component" value="Unassembled WGS sequence"/>
</dbReference>
<accession>A0ACB6RUY8</accession>
<organism evidence="1 2">
    <name type="scientific">Macroventuria anomochaeta</name>
    <dbReference type="NCBI Taxonomy" id="301207"/>
    <lineage>
        <taxon>Eukaryota</taxon>
        <taxon>Fungi</taxon>
        <taxon>Dikarya</taxon>
        <taxon>Ascomycota</taxon>
        <taxon>Pezizomycotina</taxon>
        <taxon>Dothideomycetes</taxon>
        <taxon>Pleosporomycetidae</taxon>
        <taxon>Pleosporales</taxon>
        <taxon>Pleosporineae</taxon>
        <taxon>Didymellaceae</taxon>
        <taxon>Macroventuria</taxon>
    </lineage>
</organism>
<reference evidence="1" key="1">
    <citation type="journal article" date="2020" name="Stud. Mycol.">
        <title>101 Dothideomycetes genomes: a test case for predicting lifestyles and emergence of pathogens.</title>
        <authorList>
            <person name="Haridas S."/>
            <person name="Albert R."/>
            <person name="Binder M."/>
            <person name="Bloem J."/>
            <person name="Labutti K."/>
            <person name="Salamov A."/>
            <person name="Andreopoulos B."/>
            <person name="Baker S."/>
            <person name="Barry K."/>
            <person name="Bills G."/>
            <person name="Bluhm B."/>
            <person name="Cannon C."/>
            <person name="Castanera R."/>
            <person name="Culley D."/>
            <person name="Daum C."/>
            <person name="Ezra D."/>
            <person name="Gonzalez J."/>
            <person name="Henrissat B."/>
            <person name="Kuo A."/>
            <person name="Liang C."/>
            <person name="Lipzen A."/>
            <person name="Lutzoni F."/>
            <person name="Magnuson J."/>
            <person name="Mondo S."/>
            <person name="Nolan M."/>
            <person name="Ohm R."/>
            <person name="Pangilinan J."/>
            <person name="Park H.-J."/>
            <person name="Ramirez L."/>
            <person name="Alfaro M."/>
            <person name="Sun H."/>
            <person name="Tritt A."/>
            <person name="Yoshinaga Y."/>
            <person name="Zwiers L.-H."/>
            <person name="Turgeon B."/>
            <person name="Goodwin S."/>
            <person name="Spatafora J."/>
            <person name="Crous P."/>
            <person name="Grigoriev I."/>
        </authorList>
    </citation>
    <scope>NUCLEOTIDE SEQUENCE</scope>
    <source>
        <strain evidence="1">CBS 525.71</strain>
    </source>
</reference>
<dbReference type="EMBL" id="MU006725">
    <property type="protein sequence ID" value="KAF2625532.1"/>
    <property type="molecule type" value="Genomic_DNA"/>
</dbReference>
<comment type="caution">
    <text evidence="1">The sequence shown here is derived from an EMBL/GenBank/DDBJ whole genome shotgun (WGS) entry which is preliminary data.</text>
</comment>
<gene>
    <name evidence="1" type="ORF">BU25DRAFT_432799</name>
</gene>
<proteinExistence type="predicted"/>
<protein>
    <submittedName>
        <fullName evidence="1">Uncharacterized protein</fullName>
    </submittedName>
</protein>
<evidence type="ECO:0000313" key="1">
    <source>
        <dbReference type="EMBL" id="KAF2625532.1"/>
    </source>
</evidence>
<keyword evidence="2" id="KW-1185">Reference proteome</keyword>
<sequence length="658" mass="74122">MGTQTPKAAGSNPSTLRATEHTYAVRPAVERKRTASVSSWHGSLTSREAPAPPEERHHTGHDKRRREQYAVKSTQSPSNSPPRTPDIPEQLAELIITMIPGSEGEELAEAFREGSDTPPITRQSLSELDIQNIITNIKLRHDVNFDRDLSFRPNLDGAKGQEKVKSAQRYWRALVAELELYNRLFRGTPPLEGMDTSDWSTIVRHAERRIPKIFQTIRDVLKSLVPDRDHSRVDEHLDVAMLMQQIERGVCDLVGLSEWMSCLLKEHCAPMRDEWVDKMVSYTRTGVTQNKPESIVKGLCELLGILESMKLDVANHQIRNLKTLLIEDTVNFETHYHLDRLVNGRARVNIQTAQKWYYCATKEFSPLCSNERGSSRLNLEVFVRGVTATLFGKDGRSDFPEAMYLDTDRLQIIKAEIEDHIFFEVCLNMFATLLKQFGYQGPSLSTTRQQLVSSLTAIMGESSIGYGPHQWMANSEALSLEILRQASTLAGRVTTYDYNNLSSANQHLRHLFFSTFTTQARNLEAAVLPIILATIEKYNNSSPMELFNNLVPTTTSATLPSAHHVQSATTADTFSSRHLLHPDTCKLSDITNRISHIMILHWRVWTKIAYVQDDTIAPHSATISASQAPEAHVPSRMKTGETAETYEEAPAAHETPSQ</sequence>
<name>A0ACB6RUY8_9PLEO</name>
<evidence type="ECO:0000313" key="2">
    <source>
        <dbReference type="Proteomes" id="UP000799754"/>
    </source>
</evidence>